<feature type="domain" description="Effector-associated" evidence="1">
    <location>
        <begin position="244"/>
        <end position="321"/>
    </location>
</feature>
<organism evidence="2 3">
    <name type="scientific">Actinomadura meridiana</name>
    <dbReference type="NCBI Taxonomy" id="559626"/>
    <lineage>
        <taxon>Bacteria</taxon>
        <taxon>Bacillati</taxon>
        <taxon>Actinomycetota</taxon>
        <taxon>Actinomycetes</taxon>
        <taxon>Streptosporangiales</taxon>
        <taxon>Thermomonosporaceae</taxon>
        <taxon>Actinomadura</taxon>
    </lineage>
</organism>
<gene>
    <name evidence="2" type="ORF">GCM10022254_45020</name>
</gene>
<evidence type="ECO:0000313" key="3">
    <source>
        <dbReference type="Proteomes" id="UP001501710"/>
    </source>
</evidence>
<sequence length="333" mass="35960">MGQVTRAAKDGSPPDGASVFLLCDVAEFSAAVRGDPVRVRVRGAMYAGLARSLGAAGVDWDECYREDRGDGVMIILRPDVKVESLLSEVLDQLRSEVRHHNEASSEAAQMRLRVAVGVGEAVSDGSGIVSSALTHTFRLLDAQPLKDAVREAETGIALIVSRRVYEDVVRHGRGRVDPGDYYRVEVRVKETVDEAWVMVPGVRPVAVRPPATVAEHVPVVDGAVPGSEPQPPPEPSLVQKFRTVDNLLEIPRLRTERGRDQLIGALSSDIAGAVPRSGEARADLYAVLQTCLDYPGGLQQLLVAVQGFVGESLAVQRFEQAMTRLLRPPHGDV</sequence>
<dbReference type="Proteomes" id="UP001501710">
    <property type="component" value="Unassembled WGS sequence"/>
</dbReference>
<reference evidence="3" key="1">
    <citation type="journal article" date="2019" name="Int. J. Syst. Evol. Microbiol.">
        <title>The Global Catalogue of Microorganisms (GCM) 10K type strain sequencing project: providing services to taxonomists for standard genome sequencing and annotation.</title>
        <authorList>
            <consortium name="The Broad Institute Genomics Platform"/>
            <consortium name="The Broad Institute Genome Sequencing Center for Infectious Disease"/>
            <person name="Wu L."/>
            <person name="Ma J."/>
        </authorList>
    </citation>
    <scope>NUCLEOTIDE SEQUENCE [LARGE SCALE GENOMIC DNA]</scope>
    <source>
        <strain evidence="3">JCM 17440</strain>
    </source>
</reference>
<dbReference type="EMBL" id="BAABAS010000015">
    <property type="protein sequence ID" value="GAA4236128.1"/>
    <property type="molecule type" value="Genomic_DNA"/>
</dbReference>
<dbReference type="Pfam" id="PF19956">
    <property type="entry name" value="EAD2"/>
    <property type="match status" value="1"/>
</dbReference>
<keyword evidence="3" id="KW-1185">Reference proteome</keyword>
<evidence type="ECO:0000259" key="1">
    <source>
        <dbReference type="Pfam" id="PF19956"/>
    </source>
</evidence>
<proteinExistence type="predicted"/>
<evidence type="ECO:0000313" key="2">
    <source>
        <dbReference type="EMBL" id="GAA4236128.1"/>
    </source>
</evidence>
<accession>A0ABP8C9K3</accession>
<dbReference type="InterPro" id="IPR045431">
    <property type="entry name" value="EAD2"/>
</dbReference>
<dbReference type="RefSeq" id="WP_344899716.1">
    <property type="nucleotide sequence ID" value="NZ_BAABAS010000015.1"/>
</dbReference>
<comment type="caution">
    <text evidence="2">The sequence shown here is derived from an EMBL/GenBank/DDBJ whole genome shotgun (WGS) entry which is preliminary data.</text>
</comment>
<protein>
    <recommendedName>
        <fullName evidence="1">Effector-associated domain-containing protein</fullName>
    </recommendedName>
</protein>
<name>A0ABP8C9K3_9ACTN</name>